<protein>
    <submittedName>
        <fullName evidence="5">DNA repair protein RecO</fullName>
    </submittedName>
</protein>
<dbReference type="SUPFAM" id="SSF50249">
    <property type="entry name" value="Nucleic acid-binding proteins"/>
    <property type="match status" value="1"/>
</dbReference>
<accession>A0A1F4XRP2</accession>
<dbReference type="PANTHER" id="PTHR33991">
    <property type="entry name" value="DNA REPAIR PROTEIN RECO"/>
    <property type="match status" value="1"/>
</dbReference>
<dbReference type="GO" id="GO:0006310">
    <property type="term" value="P:DNA recombination"/>
    <property type="evidence" value="ECO:0007669"/>
    <property type="project" value="UniProtKB-KW"/>
</dbReference>
<dbReference type="Proteomes" id="UP000178091">
    <property type="component" value="Unassembled WGS sequence"/>
</dbReference>
<evidence type="ECO:0000313" key="6">
    <source>
        <dbReference type="Proteomes" id="UP000178091"/>
    </source>
</evidence>
<keyword evidence="1" id="KW-0227">DNA damage</keyword>
<dbReference type="GO" id="GO:0006302">
    <property type="term" value="P:double-strand break repair"/>
    <property type="evidence" value="ECO:0007669"/>
    <property type="project" value="TreeGrafter"/>
</dbReference>
<organism evidence="5 6">
    <name type="scientific">Candidatus Adlerbacteria bacterium RIFCSPHIGHO2_12_FULL_53_18</name>
    <dbReference type="NCBI Taxonomy" id="1797242"/>
    <lineage>
        <taxon>Bacteria</taxon>
        <taxon>Candidatus Adleribacteriota</taxon>
    </lineage>
</organism>
<reference evidence="5 6" key="1">
    <citation type="journal article" date="2016" name="Nat. Commun.">
        <title>Thousands of microbial genomes shed light on interconnected biogeochemical processes in an aquifer system.</title>
        <authorList>
            <person name="Anantharaman K."/>
            <person name="Brown C.T."/>
            <person name="Hug L.A."/>
            <person name="Sharon I."/>
            <person name="Castelle C.J."/>
            <person name="Probst A.J."/>
            <person name="Thomas B.C."/>
            <person name="Singh A."/>
            <person name="Wilkins M.J."/>
            <person name="Karaoz U."/>
            <person name="Brodie E.L."/>
            <person name="Williams K.H."/>
            <person name="Hubbard S.S."/>
            <person name="Banfield J.F."/>
        </authorList>
    </citation>
    <scope>NUCLEOTIDE SEQUENCE [LARGE SCALE GENOMIC DNA]</scope>
</reference>
<dbReference type="Pfam" id="PF11967">
    <property type="entry name" value="RecO_N"/>
    <property type="match status" value="1"/>
</dbReference>
<comment type="caution">
    <text evidence="5">The sequence shown here is derived from an EMBL/GenBank/DDBJ whole genome shotgun (WGS) entry which is preliminary data.</text>
</comment>
<gene>
    <name evidence="5" type="ORF">A3F55_00325</name>
</gene>
<evidence type="ECO:0000313" key="5">
    <source>
        <dbReference type="EMBL" id="OGC84411.1"/>
    </source>
</evidence>
<evidence type="ECO:0000259" key="4">
    <source>
        <dbReference type="Pfam" id="PF11967"/>
    </source>
</evidence>
<dbReference type="InterPro" id="IPR003717">
    <property type="entry name" value="RecO"/>
</dbReference>
<proteinExistence type="predicted"/>
<evidence type="ECO:0000256" key="3">
    <source>
        <dbReference type="ARBA" id="ARBA00023204"/>
    </source>
</evidence>
<dbReference type="Gene3D" id="2.40.50.140">
    <property type="entry name" value="Nucleic acid-binding proteins"/>
    <property type="match status" value="1"/>
</dbReference>
<dbReference type="AlphaFoldDB" id="A0A1F4XRP2"/>
<dbReference type="InterPro" id="IPR012340">
    <property type="entry name" value="NA-bd_OB-fold"/>
</dbReference>
<dbReference type="GO" id="GO:0043590">
    <property type="term" value="C:bacterial nucleoid"/>
    <property type="evidence" value="ECO:0007669"/>
    <property type="project" value="TreeGrafter"/>
</dbReference>
<dbReference type="EMBL" id="MEWW01000016">
    <property type="protein sequence ID" value="OGC84411.1"/>
    <property type="molecule type" value="Genomic_DNA"/>
</dbReference>
<evidence type="ECO:0000256" key="2">
    <source>
        <dbReference type="ARBA" id="ARBA00023172"/>
    </source>
</evidence>
<name>A0A1F4XRP2_9BACT</name>
<evidence type="ECO:0000256" key="1">
    <source>
        <dbReference type="ARBA" id="ARBA00022763"/>
    </source>
</evidence>
<dbReference type="NCBIfam" id="TIGR00613">
    <property type="entry name" value="reco"/>
    <property type="match status" value="1"/>
</dbReference>
<dbReference type="PANTHER" id="PTHR33991:SF1">
    <property type="entry name" value="DNA REPAIR PROTEIN RECO"/>
    <property type="match status" value="1"/>
</dbReference>
<feature type="domain" description="DNA replication/recombination mediator RecO N-terminal" evidence="4">
    <location>
        <begin position="4"/>
        <end position="71"/>
    </location>
</feature>
<keyword evidence="2" id="KW-0233">DNA recombination</keyword>
<sequence>MHQLHVCEGVVLGKRGVGEANVLVFILTSELGLVRAMARSARAESSKLRYGLEPLTHARFTLVRGKNEWKLVGVEQASRVCAGASYARSRQSGKVAKLLLRLVQGEEVAPALYESVKGGLTALARAPETRGAESIESVLVLKILYHLGYLPHTEELKGFIDADFFSLELAEEVMRSRRLLLRAINESLQATGL</sequence>
<keyword evidence="3" id="KW-0234">DNA repair</keyword>
<dbReference type="InterPro" id="IPR022572">
    <property type="entry name" value="DNA_rep/recomb_RecO_N"/>
</dbReference>